<dbReference type="PIRSF" id="PIRSF006443">
    <property type="entry name" value="MoaB"/>
    <property type="match status" value="1"/>
</dbReference>
<dbReference type="InterPro" id="IPR013484">
    <property type="entry name" value="MoaB_proteobac"/>
</dbReference>
<dbReference type="CDD" id="cd00886">
    <property type="entry name" value="MogA_MoaB"/>
    <property type="match status" value="1"/>
</dbReference>
<organism evidence="4 5">
    <name type="scientific">Pseudomonas chlororaphis subsp. aureofaciens</name>
    <dbReference type="NCBI Taxonomy" id="587851"/>
    <lineage>
        <taxon>Bacteria</taxon>
        <taxon>Pseudomonadati</taxon>
        <taxon>Pseudomonadota</taxon>
        <taxon>Gammaproteobacteria</taxon>
        <taxon>Pseudomonadales</taxon>
        <taxon>Pseudomonadaceae</taxon>
        <taxon>Pseudomonas</taxon>
    </lineage>
</organism>
<accession>A0AAD1E7I8</accession>
<evidence type="ECO:0000256" key="1">
    <source>
        <dbReference type="ARBA" id="ARBA00015262"/>
    </source>
</evidence>
<dbReference type="SUPFAM" id="SSF53218">
    <property type="entry name" value="Molybdenum cofactor biosynthesis proteins"/>
    <property type="match status" value="1"/>
</dbReference>
<evidence type="ECO:0000259" key="3">
    <source>
        <dbReference type="SMART" id="SM00852"/>
    </source>
</evidence>
<dbReference type="InterPro" id="IPR012245">
    <property type="entry name" value="MoaB"/>
</dbReference>
<comment type="pathway">
    <text evidence="2">Cofactor biosynthesis; molybdopterin biosynthesis.</text>
</comment>
<sequence>MAHLAQRTFHPLNIAVLTISDTRTLDTDTSGQTLSDLLQAAGHVLVDRGLVPDDIYQIRARVSQWIADPEVQVVLMTGGTGFTARDNTPQAVLPLLDKHVEGFGELFRQVSVEEIGMSSLQSRALAGVSNGVLVVCVPGSPGACRTAWNMILRPQLDSRTGPCNFAPHLKPQPHQAPGQQIEACGVRP</sequence>
<protein>
    <recommendedName>
        <fullName evidence="1 2">Molybdenum cofactor biosynthesis protein B</fullName>
    </recommendedName>
</protein>
<dbReference type="Gene3D" id="3.40.980.10">
    <property type="entry name" value="MoaB/Mog-like domain"/>
    <property type="match status" value="1"/>
</dbReference>
<evidence type="ECO:0000313" key="5">
    <source>
        <dbReference type="Proteomes" id="UP000280455"/>
    </source>
</evidence>
<evidence type="ECO:0000256" key="2">
    <source>
        <dbReference type="PIRNR" id="PIRNR006443"/>
    </source>
</evidence>
<dbReference type="Proteomes" id="UP000280455">
    <property type="component" value="Chromosome"/>
</dbReference>
<dbReference type="RefSeq" id="WP_016704278.1">
    <property type="nucleotide sequence ID" value="NZ_CP027719.1"/>
</dbReference>
<dbReference type="AlphaFoldDB" id="A0AAD1E7I8"/>
<dbReference type="InterPro" id="IPR036425">
    <property type="entry name" value="MoaB/Mog-like_dom_sf"/>
</dbReference>
<dbReference type="InterPro" id="IPR001453">
    <property type="entry name" value="MoaB/Mog_dom"/>
</dbReference>
<dbReference type="PANTHER" id="PTHR43232:SF2">
    <property type="entry name" value="MOLYBDENUM COFACTOR BIOSYNTHESIS PROTEIN B"/>
    <property type="match status" value="1"/>
</dbReference>
<dbReference type="PANTHER" id="PTHR43232">
    <property type="entry name" value="MOLYBDENUM COFACTOR BIOSYNTHESIS PROTEIN B"/>
    <property type="match status" value="1"/>
</dbReference>
<name>A0AAD1E7I8_9PSED</name>
<evidence type="ECO:0000313" key="4">
    <source>
        <dbReference type="EMBL" id="AZE30365.1"/>
    </source>
</evidence>
<dbReference type="EMBL" id="CP027750">
    <property type="protein sequence ID" value="AZE30365.1"/>
    <property type="molecule type" value="Genomic_DNA"/>
</dbReference>
<keyword evidence="2" id="KW-0501">Molybdenum cofactor biosynthesis</keyword>
<dbReference type="NCBIfam" id="TIGR00177">
    <property type="entry name" value="molyb_syn"/>
    <property type="match status" value="1"/>
</dbReference>
<reference evidence="4 5" key="1">
    <citation type="submission" date="2018-03" db="EMBL/GenBank/DDBJ databases">
        <title>Diversity of phytobeneficial traits revealed by whole-genome analysis of worldwide-isolated phenazine-producing Pseudomonas spp.</title>
        <authorList>
            <person name="Biessy A."/>
            <person name="Novinscak A."/>
            <person name="Blom J."/>
            <person name="Leger G."/>
            <person name="Thomashow L.S."/>
            <person name="Cazorla F.M."/>
            <person name="Josic D."/>
            <person name="Filion M."/>
        </authorList>
    </citation>
    <scope>NUCLEOTIDE SEQUENCE [LARGE SCALE GENOMIC DNA]</scope>
    <source>
        <strain evidence="4 5">ChPhzS24</strain>
    </source>
</reference>
<comment type="function">
    <text evidence="2">May be involved in the biosynthesis of molybdopterin.</text>
</comment>
<comment type="similarity">
    <text evidence="2">Belongs to the MoaB/Mog family.</text>
</comment>
<dbReference type="SMART" id="SM00852">
    <property type="entry name" value="MoCF_biosynth"/>
    <property type="match status" value="1"/>
</dbReference>
<dbReference type="Pfam" id="PF00994">
    <property type="entry name" value="MoCF_biosynth"/>
    <property type="match status" value="1"/>
</dbReference>
<feature type="domain" description="MoaB/Mog" evidence="3">
    <location>
        <begin position="15"/>
        <end position="159"/>
    </location>
</feature>
<dbReference type="NCBIfam" id="TIGR02667">
    <property type="entry name" value="moaB_proteo"/>
    <property type="match status" value="1"/>
</dbReference>
<gene>
    <name evidence="4" type="ORF">C4K07_3582</name>
</gene>
<proteinExistence type="inferred from homology"/>
<dbReference type="GO" id="GO:0006777">
    <property type="term" value="P:Mo-molybdopterin cofactor biosynthetic process"/>
    <property type="evidence" value="ECO:0007669"/>
    <property type="project" value="UniProtKB-UniRule"/>
</dbReference>
<dbReference type="GO" id="GO:0005829">
    <property type="term" value="C:cytosol"/>
    <property type="evidence" value="ECO:0007669"/>
    <property type="project" value="TreeGrafter"/>
</dbReference>